<evidence type="ECO:0000313" key="2">
    <source>
        <dbReference type="EMBL" id="AFQ44364.1"/>
    </source>
</evidence>
<reference evidence="2 3" key="1">
    <citation type="journal article" date="2012" name="J. Bacteriol.">
        <title>Complete genome sequences of Desulfosporosinus orientis DSM765T, Desulfosporosinus youngiae DSM17734T, Desulfosporosinus meridiei DSM13257T, and Desulfosporosinus acidiphilus DSM22704T.</title>
        <authorList>
            <person name="Pester M."/>
            <person name="Brambilla E."/>
            <person name="Alazard D."/>
            <person name="Rattei T."/>
            <person name="Weinmaier T."/>
            <person name="Han J."/>
            <person name="Lucas S."/>
            <person name="Lapidus A."/>
            <person name="Cheng J.F."/>
            <person name="Goodwin L."/>
            <person name="Pitluck S."/>
            <person name="Peters L."/>
            <person name="Ovchinnikova G."/>
            <person name="Teshima H."/>
            <person name="Detter J.C."/>
            <person name="Han C.S."/>
            <person name="Tapia R."/>
            <person name="Land M.L."/>
            <person name="Hauser L."/>
            <person name="Kyrpides N.C."/>
            <person name="Ivanova N.N."/>
            <person name="Pagani I."/>
            <person name="Huntmann M."/>
            <person name="Wei C.L."/>
            <person name="Davenport K.W."/>
            <person name="Daligault H."/>
            <person name="Chain P.S."/>
            <person name="Chen A."/>
            <person name="Mavromatis K."/>
            <person name="Markowitz V."/>
            <person name="Szeto E."/>
            <person name="Mikhailova N."/>
            <person name="Pati A."/>
            <person name="Wagner M."/>
            <person name="Woyke T."/>
            <person name="Ollivier B."/>
            <person name="Klenk H.P."/>
            <person name="Spring S."/>
            <person name="Loy A."/>
        </authorList>
    </citation>
    <scope>NUCLEOTIDE SEQUENCE [LARGE SCALE GENOMIC DNA]</scope>
    <source>
        <strain evidence="3">ATCC BAA-275 / DSM 13257 / NCIMB 13706 / S10</strain>
    </source>
</reference>
<dbReference type="KEGG" id="dmi:Desmer_2445"/>
<reference evidence="3" key="2">
    <citation type="submission" date="2012-08" db="EMBL/GenBank/DDBJ databases">
        <title>Finished genome of Desulfosporosinus meridiei DSM 13257.</title>
        <authorList>
            <person name="Huntemann M."/>
            <person name="Wei C.-L."/>
            <person name="Han J."/>
            <person name="Detter J.C."/>
            <person name="Han C."/>
            <person name="Davenport K."/>
            <person name="Daligault H."/>
            <person name="Erkkila T."/>
            <person name="Gu W."/>
            <person name="Munk A.C.C."/>
            <person name="Teshima H."/>
            <person name="Xu Y."/>
            <person name="Chain P."/>
            <person name="Tapia R."/>
            <person name="Chen A."/>
            <person name="Krypides N."/>
            <person name="Mavromatis K."/>
            <person name="Markowitz V."/>
            <person name="Szeto E."/>
            <person name="Ivanova N."/>
            <person name="Mikhailova N."/>
            <person name="Ovchinnikova G."/>
            <person name="Pagani I."/>
            <person name="Pati A."/>
            <person name="Goodwin L."/>
            <person name="Peters L."/>
            <person name="Pitluck S."/>
            <person name="Woyke T."/>
            <person name="Pester M."/>
            <person name="Spring S."/>
            <person name="Ollivier B."/>
            <person name="Rattei T."/>
            <person name="Klenk H.-P."/>
            <person name="Wagner M."/>
            <person name="Loy A."/>
        </authorList>
    </citation>
    <scope>NUCLEOTIDE SEQUENCE [LARGE SCALE GENOMIC DNA]</scope>
    <source>
        <strain evidence="3">ATCC BAA-275 / DSM 13257 / NCIMB 13706 / S10</strain>
    </source>
</reference>
<dbReference type="Proteomes" id="UP000005262">
    <property type="component" value="Chromosome"/>
</dbReference>
<keyword evidence="1" id="KW-0732">Signal</keyword>
<feature type="signal peptide" evidence="1">
    <location>
        <begin position="1"/>
        <end position="23"/>
    </location>
</feature>
<dbReference type="RefSeq" id="WP_014903277.1">
    <property type="nucleotide sequence ID" value="NC_018515.1"/>
</dbReference>
<accession>J7IW42</accession>
<evidence type="ECO:0008006" key="4">
    <source>
        <dbReference type="Google" id="ProtNLM"/>
    </source>
</evidence>
<dbReference type="eggNOG" id="ENOG503327R">
    <property type="taxonomic scope" value="Bacteria"/>
</dbReference>
<dbReference type="AlphaFoldDB" id="J7IW42"/>
<feature type="chain" id="PRO_5038564051" description="Lipoprotein" evidence="1">
    <location>
        <begin position="24"/>
        <end position="214"/>
    </location>
</feature>
<dbReference type="EMBL" id="CP003629">
    <property type="protein sequence ID" value="AFQ44364.1"/>
    <property type="molecule type" value="Genomic_DNA"/>
</dbReference>
<proteinExistence type="predicted"/>
<organism evidence="2 3">
    <name type="scientific">Desulfosporosinus meridiei (strain ATCC BAA-275 / DSM 13257 / KCTC 12902 / NCIMB 13706 / S10)</name>
    <dbReference type="NCBI Taxonomy" id="768704"/>
    <lineage>
        <taxon>Bacteria</taxon>
        <taxon>Bacillati</taxon>
        <taxon>Bacillota</taxon>
        <taxon>Clostridia</taxon>
        <taxon>Eubacteriales</taxon>
        <taxon>Desulfitobacteriaceae</taxon>
        <taxon>Desulfosporosinus</taxon>
    </lineage>
</organism>
<sequence>MKKIGFFFATLVLALMLSGCSNTGVGQQIESKGNTVNNRSSLGQIVESYYKNYEPYNKGKTHIFAQKVFMDGTLVLTEKNDGQGQSYTNLFFLDENKKIIKKAQGQTPLSMCFTVNVIEYNGCKIIFGNFNDSTWLIEPDKKKPVDIQNILVRFKNGEVYSDQVDKGYIITSQSLADVEVIELYDNNGILQSDLNDLRRYGSVFDETSFVDVVQ</sequence>
<name>J7IW42_DESMD</name>
<protein>
    <recommendedName>
        <fullName evidence="4">Lipoprotein</fullName>
    </recommendedName>
</protein>
<gene>
    <name evidence="2" type="ordered locus">Desmer_2445</name>
</gene>
<dbReference type="HOGENOM" id="CLU_1287102_0_0_9"/>
<evidence type="ECO:0000256" key="1">
    <source>
        <dbReference type="SAM" id="SignalP"/>
    </source>
</evidence>
<evidence type="ECO:0000313" key="3">
    <source>
        <dbReference type="Proteomes" id="UP000005262"/>
    </source>
</evidence>
<keyword evidence="3" id="KW-1185">Reference proteome</keyword>
<dbReference type="PROSITE" id="PS51257">
    <property type="entry name" value="PROKAR_LIPOPROTEIN"/>
    <property type="match status" value="1"/>
</dbReference>